<dbReference type="Pfam" id="PF00702">
    <property type="entry name" value="Hydrolase"/>
    <property type="match status" value="1"/>
</dbReference>
<keyword evidence="1" id="KW-0378">Hydrolase</keyword>
<dbReference type="PANTHER" id="PTHR43611">
    <property type="entry name" value="ALPHA-D-GLUCOSE 1-PHOSPHATE PHOSPHATASE"/>
    <property type="match status" value="1"/>
</dbReference>
<gene>
    <name evidence="1" type="ORF">US90_C0007G0005</name>
</gene>
<dbReference type="AlphaFoldDB" id="A0A0G0JUN7"/>
<reference evidence="1 2" key="1">
    <citation type="journal article" date="2015" name="Nature">
        <title>rRNA introns, odd ribosomes, and small enigmatic genomes across a large radiation of phyla.</title>
        <authorList>
            <person name="Brown C.T."/>
            <person name="Hug L.A."/>
            <person name="Thomas B.C."/>
            <person name="Sharon I."/>
            <person name="Castelle C.J."/>
            <person name="Singh A."/>
            <person name="Wilkins M.J."/>
            <person name="Williams K.H."/>
            <person name="Banfield J.F."/>
        </authorList>
    </citation>
    <scope>NUCLEOTIDE SEQUENCE [LARGE SCALE GENOMIC DNA]</scope>
</reference>
<dbReference type="Gene3D" id="1.10.150.240">
    <property type="entry name" value="Putative phosphatase, domain 2"/>
    <property type="match status" value="1"/>
</dbReference>
<dbReference type="InterPro" id="IPR036412">
    <property type="entry name" value="HAD-like_sf"/>
</dbReference>
<dbReference type="SFLD" id="SFLDG01129">
    <property type="entry name" value="C1.5:_HAD__Beta-PGM__Phosphata"/>
    <property type="match status" value="1"/>
</dbReference>
<dbReference type="InterPro" id="IPR023214">
    <property type="entry name" value="HAD_sf"/>
</dbReference>
<dbReference type="SUPFAM" id="SSF56784">
    <property type="entry name" value="HAD-like"/>
    <property type="match status" value="1"/>
</dbReference>
<accession>A0A0G0JUN7</accession>
<evidence type="ECO:0000313" key="1">
    <source>
        <dbReference type="EMBL" id="KKQ70392.1"/>
    </source>
</evidence>
<evidence type="ECO:0000313" key="2">
    <source>
        <dbReference type="Proteomes" id="UP000034406"/>
    </source>
</evidence>
<comment type="caution">
    <text evidence="1">The sequence shown here is derived from an EMBL/GenBank/DDBJ whole genome shotgun (WGS) entry which is preliminary data.</text>
</comment>
<dbReference type="PANTHER" id="PTHR43611:SF3">
    <property type="entry name" value="FLAVIN MONONUCLEOTIDE HYDROLASE 1, CHLOROPLATIC"/>
    <property type="match status" value="1"/>
</dbReference>
<protein>
    <submittedName>
        <fullName evidence="1">Putative hydrolase</fullName>
    </submittedName>
</protein>
<dbReference type="Proteomes" id="UP000034406">
    <property type="component" value="Unassembled WGS sequence"/>
</dbReference>
<proteinExistence type="predicted"/>
<dbReference type="NCBIfam" id="TIGR01509">
    <property type="entry name" value="HAD-SF-IA-v3"/>
    <property type="match status" value="1"/>
</dbReference>
<dbReference type="Gene3D" id="3.40.50.1000">
    <property type="entry name" value="HAD superfamily/HAD-like"/>
    <property type="match status" value="1"/>
</dbReference>
<dbReference type="STRING" id="1618490.US90_C0007G0005"/>
<dbReference type="EMBL" id="LBUT01000007">
    <property type="protein sequence ID" value="KKQ70392.1"/>
    <property type="molecule type" value="Genomic_DNA"/>
</dbReference>
<dbReference type="InterPro" id="IPR006439">
    <property type="entry name" value="HAD-SF_hydro_IA"/>
</dbReference>
<sequence length="198" mass="23217">MSSPKCYVFDIGNVVWYYPALQRQFLTTWAGQLNLTYDQMFSEFVLVYQQLETGHLKLSDWALSLGGDLDKFIASLDQVYSLPNFNHHLISTTINFINQLRSENLPLGYLSNVEEFLYPYIHQRLEHLFDFHILSYQVGVRKPHPQIYQEIFKYGPWQPSEVIFFDDTLSNVTAAKELGINAIQFHDTPDFYNQFSLK</sequence>
<dbReference type="InterPro" id="IPR023198">
    <property type="entry name" value="PGP-like_dom2"/>
</dbReference>
<dbReference type="SFLD" id="SFLDS00003">
    <property type="entry name" value="Haloacid_Dehalogenase"/>
    <property type="match status" value="1"/>
</dbReference>
<organism evidence="1 2">
    <name type="scientific">Candidatus Shapirobacteria bacterium GW2011_GWE2_38_30</name>
    <dbReference type="NCBI Taxonomy" id="1618490"/>
    <lineage>
        <taxon>Bacteria</taxon>
        <taxon>Candidatus Shapironibacteriota</taxon>
    </lineage>
</organism>
<name>A0A0G0JUN7_9BACT</name>
<dbReference type="GO" id="GO:0016787">
    <property type="term" value="F:hydrolase activity"/>
    <property type="evidence" value="ECO:0007669"/>
    <property type="project" value="UniProtKB-KW"/>
</dbReference>